<feature type="transmembrane region" description="Helical" evidence="4">
    <location>
        <begin position="47"/>
        <end position="71"/>
    </location>
</feature>
<dbReference type="AlphaFoldDB" id="A0A420X1Z6"/>
<feature type="transmembrane region" description="Helical" evidence="4">
    <location>
        <begin position="344"/>
        <end position="366"/>
    </location>
</feature>
<dbReference type="InterPro" id="IPR036259">
    <property type="entry name" value="MFS_trans_sf"/>
</dbReference>
<dbReference type="InterPro" id="IPR011701">
    <property type="entry name" value="MFS"/>
</dbReference>
<keyword evidence="2 4" id="KW-1133">Transmembrane helix</keyword>
<dbReference type="GO" id="GO:0022857">
    <property type="term" value="F:transmembrane transporter activity"/>
    <property type="evidence" value="ECO:0007669"/>
    <property type="project" value="InterPro"/>
</dbReference>
<gene>
    <name evidence="6" type="ORF">C7446_0501</name>
</gene>
<dbReference type="Gene3D" id="1.20.1250.20">
    <property type="entry name" value="MFS general substrate transporter like domains"/>
    <property type="match status" value="1"/>
</dbReference>
<proteinExistence type="predicted"/>
<feature type="transmembrane region" description="Helical" evidence="4">
    <location>
        <begin position="83"/>
        <end position="101"/>
    </location>
</feature>
<reference evidence="6 7" key="1">
    <citation type="submission" date="2018-10" db="EMBL/GenBank/DDBJ databases">
        <title>Genomic Encyclopedia of Type Strains, Phase IV (KMG-IV): sequencing the most valuable type-strain genomes for metagenomic binning, comparative biology and taxonomic classification.</title>
        <authorList>
            <person name="Goeker M."/>
        </authorList>
    </citation>
    <scope>NUCLEOTIDE SEQUENCE [LARGE SCALE GENOMIC DNA]</scope>
    <source>
        <strain evidence="6 7">DSM 23229</strain>
    </source>
</reference>
<feature type="transmembrane region" description="Helical" evidence="4">
    <location>
        <begin position="281"/>
        <end position="299"/>
    </location>
</feature>
<dbReference type="InterPro" id="IPR020846">
    <property type="entry name" value="MFS_dom"/>
</dbReference>
<dbReference type="Pfam" id="PF07690">
    <property type="entry name" value="MFS_1"/>
    <property type="match status" value="1"/>
</dbReference>
<sequence length="397" mass="42035">MSDTRQHTSESPLGPALVLLMAVTTGLAVASNYYAQPLLHTIADRLALSYSSAGIIVTTAQGGYAAGLLLLVPLGDLFERRRMIVIMMLLAALGLLISASAGSLAMLLLGTAITGVFSVVAQVLVPFAATLAEPERRGRVVGTVMSGLLLGILLARTVAGALSSLGDWRTIYWVAAILMLLNALILWRMLPRYRQSAGLSYGRLLMSIATLFRRHPLYRLRASLGFCTFATFSVLWTSLAFLLSGAPWHFSDATIGLFGLAGAAGALMARRAGSLADQGHAALVTTAGLGVLVVAWALFGLAGWSLVMLVAGIVLLDLALQAVHITNLNLIYGLDSSARNRLNAGYMTTYFLGGAFGSLASAAIYGRFGWSGVVWLGFGLSLLAALIWSYGHRRMVD</sequence>
<evidence type="ECO:0000256" key="4">
    <source>
        <dbReference type="SAM" id="Phobius"/>
    </source>
</evidence>
<evidence type="ECO:0000256" key="3">
    <source>
        <dbReference type="ARBA" id="ARBA00023136"/>
    </source>
</evidence>
<keyword evidence="7" id="KW-1185">Reference proteome</keyword>
<dbReference type="Proteomes" id="UP000281975">
    <property type="component" value="Unassembled WGS sequence"/>
</dbReference>
<feature type="transmembrane region" description="Helical" evidence="4">
    <location>
        <begin position="107"/>
        <end position="128"/>
    </location>
</feature>
<feature type="transmembrane region" description="Helical" evidence="4">
    <location>
        <begin position="248"/>
        <end position="269"/>
    </location>
</feature>
<dbReference type="PANTHER" id="PTHR42910:SF1">
    <property type="entry name" value="MAJOR FACILITATOR SUPERFAMILY (MFS) PROFILE DOMAIN-CONTAINING PROTEIN"/>
    <property type="match status" value="1"/>
</dbReference>
<feature type="transmembrane region" description="Helical" evidence="4">
    <location>
        <begin position="171"/>
        <end position="190"/>
    </location>
</feature>
<comment type="caution">
    <text evidence="6">The sequence shown here is derived from an EMBL/GenBank/DDBJ whole genome shotgun (WGS) entry which is preliminary data.</text>
</comment>
<accession>A0A420X1Z6</accession>
<dbReference type="CDD" id="cd17324">
    <property type="entry name" value="MFS_NepI_like"/>
    <property type="match status" value="1"/>
</dbReference>
<keyword evidence="1 4" id="KW-0812">Transmembrane</keyword>
<name>A0A420X1Z6_9GAMM</name>
<protein>
    <submittedName>
        <fullName evidence="6">Putative MFS family arabinose efflux permease</fullName>
    </submittedName>
</protein>
<feature type="domain" description="Major facilitator superfamily (MFS) profile" evidence="5">
    <location>
        <begin position="17"/>
        <end position="396"/>
    </location>
</feature>
<evidence type="ECO:0000313" key="7">
    <source>
        <dbReference type="Proteomes" id="UP000281975"/>
    </source>
</evidence>
<keyword evidence="3 4" id="KW-0472">Membrane</keyword>
<evidence type="ECO:0000256" key="2">
    <source>
        <dbReference type="ARBA" id="ARBA00022989"/>
    </source>
</evidence>
<dbReference type="SUPFAM" id="SSF103473">
    <property type="entry name" value="MFS general substrate transporter"/>
    <property type="match status" value="1"/>
</dbReference>
<dbReference type="PANTHER" id="PTHR42910">
    <property type="entry name" value="TRANSPORTER SCO4007-RELATED"/>
    <property type="match status" value="1"/>
</dbReference>
<dbReference type="RefSeq" id="WP_245977611.1">
    <property type="nucleotide sequence ID" value="NZ_RBIN01000001.1"/>
</dbReference>
<dbReference type="EMBL" id="RBIN01000001">
    <property type="protein sequence ID" value="RKR07685.1"/>
    <property type="molecule type" value="Genomic_DNA"/>
</dbReference>
<feature type="transmembrane region" description="Helical" evidence="4">
    <location>
        <begin position="12"/>
        <end position="35"/>
    </location>
</feature>
<dbReference type="PROSITE" id="PS50850">
    <property type="entry name" value="MFS"/>
    <property type="match status" value="1"/>
</dbReference>
<evidence type="ECO:0000259" key="5">
    <source>
        <dbReference type="PROSITE" id="PS50850"/>
    </source>
</evidence>
<feature type="transmembrane region" description="Helical" evidence="4">
    <location>
        <begin position="372"/>
        <end position="391"/>
    </location>
</feature>
<evidence type="ECO:0000256" key="1">
    <source>
        <dbReference type="ARBA" id="ARBA00022692"/>
    </source>
</evidence>
<feature type="transmembrane region" description="Helical" evidence="4">
    <location>
        <begin position="305"/>
        <end position="332"/>
    </location>
</feature>
<evidence type="ECO:0000313" key="6">
    <source>
        <dbReference type="EMBL" id="RKR07685.1"/>
    </source>
</evidence>
<organism evidence="6 7">
    <name type="scientific">Kushneria sinocarnis</name>
    <dbReference type="NCBI Taxonomy" id="595502"/>
    <lineage>
        <taxon>Bacteria</taxon>
        <taxon>Pseudomonadati</taxon>
        <taxon>Pseudomonadota</taxon>
        <taxon>Gammaproteobacteria</taxon>
        <taxon>Oceanospirillales</taxon>
        <taxon>Halomonadaceae</taxon>
        <taxon>Kushneria</taxon>
    </lineage>
</organism>
<feature type="transmembrane region" description="Helical" evidence="4">
    <location>
        <begin position="140"/>
        <end position="159"/>
    </location>
</feature>
<feature type="transmembrane region" description="Helical" evidence="4">
    <location>
        <begin position="222"/>
        <end position="242"/>
    </location>
</feature>